<evidence type="ECO:0000259" key="11">
    <source>
        <dbReference type="PROSITE" id="PS51779"/>
    </source>
</evidence>
<protein>
    <recommendedName>
        <fullName evidence="3">Translocation and assembly module subunit TamA</fullName>
    </recommendedName>
    <alternativeName>
        <fullName evidence="9">Autotransporter assembly factor TamA</fullName>
    </alternativeName>
</protein>
<evidence type="ECO:0000256" key="4">
    <source>
        <dbReference type="ARBA" id="ARBA00022452"/>
    </source>
</evidence>
<evidence type="ECO:0000256" key="5">
    <source>
        <dbReference type="ARBA" id="ARBA00022692"/>
    </source>
</evidence>
<evidence type="ECO:0000313" key="12">
    <source>
        <dbReference type="EMBL" id="NKF21055.1"/>
    </source>
</evidence>
<dbReference type="GO" id="GO:0009279">
    <property type="term" value="C:cell outer membrane"/>
    <property type="evidence" value="ECO:0007669"/>
    <property type="project" value="UniProtKB-SubCell"/>
</dbReference>
<dbReference type="PANTHER" id="PTHR12815:SF47">
    <property type="entry name" value="TRANSLOCATION AND ASSEMBLY MODULE SUBUNIT TAMA"/>
    <property type="match status" value="1"/>
</dbReference>
<evidence type="ECO:0000256" key="9">
    <source>
        <dbReference type="ARBA" id="ARBA00033063"/>
    </source>
</evidence>
<comment type="caution">
    <text evidence="12">The sequence shown here is derived from an EMBL/GenBank/DDBJ whole genome shotgun (WGS) entry which is preliminary data.</text>
</comment>
<dbReference type="GO" id="GO:0009306">
    <property type="term" value="P:protein secretion"/>
    <property type="evidence" value="ECO:0007669"/>
    <property type="project" value="TreeGrafter"/>
</dbReference>
<dbReference type="Gene3D" id="2.40.160.50">
    <property type="entry name" value="membrane protein fhac: a member of the omp85/tpsb transporter family"/>
    <property type="match status" value="1"/>
</dbReference>
<sequence>MPLFRILSLLLLCWPFMALADLRVEVKGVSGDLKRNAEAYLSIRDYVKRKDLDQATVERLHRQAGPELRESLRPFGYYNPFIDAHLEGEAPNWRATYTIDPGPRMKLTRVDIEISGDGAGDFDRAIKHMHRLLEEGDPLLHSDYDQAKSILTSVAYAKGYLDAHYVESELRVKPSDNTAEAVLHFETGAQYHFGDFTIDQGDVTDGQRLNDAFLRRYVPIKPGDVYDPQVVLNAQFALSDLGYFDSVEVQTEHDKAVDGRVPLVIKTKPRNRQHYDFGIGYGTDTGARGSVASDFRRLNQYGHSLHLETQLSQIKTEAAGEYRIPTGNKAGEMFTISGNIGEQDYKSGKSYLHGVGVGLVRLPGKWRQQPYIKYLHEESHLGLDDTTADLVMPGMSLTLTELDDSIYTRKGFSAIVDVHGAARNVLSSVSFVQFHGTARAAWPLMRRSRVLLRYEYGANLTGEFGRLPASQRFFAGGDDSIRGYSYQSIGPRDADGNVIGGNYLTTFSAELETRVWGNVGIAEFFDGGGVSKDPAPELHYGVGAGLRYRSPVGTIRLDFGHALDKDQPPVRLYIGVRVGL</sequence>
<evidence type="ECO:0000256" key="10">
    <source>
        <dbReference type="ARBA" id="ARBA00093548"/>
    </source>
</evidence>
<dbReference type="GO" id="GO:0097347">
    <property type="term" value="C:TAM protein secretion complex"/>
    <property type="evidence" value="ECO:0007669"/>
    <property type="project" value="TreeGrafter"/>
</dbReference>
<keyword evidence="7" id="KW-0472">Membrane</keyword>
<dbReference type="InterPro" id="IPR034746">
    <property type="entry name" value="POTRA"/>
</dbReference>
<evidence type="ECO:0000256" key="8">
    <source>
        <dbReference type="ARBA" id="ARBA00023237"/>
    </source>
</evidence>
<keyword evidence="4" id="KW-1134">Transmembrane beta strand</keyword>
<dbReference type="AlphaFoldDB" id="A0A969W7L9"/>
<evidence type="ECO:0000256" key="7">
    <source>
        <dbReference type="ARBA" id="ARBA00023136"/>
    </source>
</evidence>
<evidence type="ECO:0000256" key="2">
    <source>
        <dbReference type="ARBA" id="ARBA00010248"/>
    </source>
</evidence>
<comment type="similarity">
    <text evidence="2">Belongs to the TamA family.</text>
</comment>
<evidence type="ECO:0000256" key="1">
    <source>
        <dbReference type="ARBA" id="ARBA00004442"/>
    </source>
</evidence>
<dbReference type="InterPro" id="IPR035243">
    <property type="entry name" value="TamA_POTRA_Dom_1"/>
</dbReference>
<dbReference type="PROSITE" id="PS51779">
    <property type="entry name" value="POTRA"/>
    <property type="match status" value="1"/>
</dbReference>
<dbReference type="InterPro" id="IPR010827">
    <property type="entry name" value="BamA/TamA_POTRA"/>
</dbReference>
<keyword evidence="6" id="KW-0732">Signal</keyword>
<gene>
    <name evidence="12" type="ORF">G7Y82_01920</name>
</gene>
<dbReference type="InterPro" id="IPR000184">
    <property type="entry name" value="Bac_surfAg_D15"/>
</dbReference>
<feature type="domain" description="POTRA" evidence="11">
    <location>
        <begin position="196"/>
        <end position="270"/>
    </location>
</feature>
<evidence type="ECO:0000256" key="3">
    <source>
        <dbReference type="ARBA" id="ARBA00015419"/>
    </source>
</evidence>
<accession>A0A969W7L9</accession>
<dbReference type="PANTHER" id="PTHR12815">
    <property type="entry name" value="SORTING AND ASSEMBLY MACHINERY SAMM50 PROTEIN FAMILY MEMBER"/>
    <property type="match status" value="1"/>
</dbReference>
<dbReference type="Pfam" id="PF01103">
    <property type="entry name" value="Omp85"/>
    <property type="match status" value="1"/>
</dbReference>
<evidence type="ECO:0000313" key="13">
    <source>
        <dbReference type="Proteomes" id="UP000653472"/>
    </source>
</evidence>
<dbReference type="Proteomes" id="UP000653472">
    <property type="component" value="Unassembled WGS sequence"/>
</dbReference>
<dbReference type="Pfam" id="PF17243">
    <property type="entry name" value="POTRA_TamA_1"/>
    <property type="match status" value="1"/>
</dbReference>
<reference evidence="12" key="1">
    <citation type="submission" date="2020-03" db="EMBL/GenBank/DDBJ databases">
        <title>Solimonas marina sp. nov., isolated from deep seawater of the Pacific Ocean.</title>
        <authorList>
            <person name="Liu X."/>
            <person name="Lai Q."/>
            <person name="Sun F."/>
            <person name="Gai Y."/>
            <person name="Li G."/>
            <person name="Shao Z."/>
        </authorList>
    </citation>
    <scope>NUCLEOTIDE SEQUENCE</scope>
    <source>
        <strain evidence="12">C16B3</strain>
    </source>
</reference>
<dbReference type="Gene3D" id="3.10.20.310">
    <property type="entry name" value="membrane protein fhac"/>
    <property type="match status" value="3"/>
</dbReference>
<comment type="subcellular location">
    <subcellularLocation>
        <location evidence="1">Cell outer membrane</location>
    </subcellularLocation>
</comment>
<keyword evidence="5" id="KW-0812">Transmembrane</keyword>
<keyword evidence="13" id="KW-1185">Reference proteome</keyword>
<dbReference type="EMBL" id="JAAVXB010000001">
    <property type="protein sequence ID" value="NKF21055.1"/>
    <property type="molecule type" value="Genomic_DNA"/>
</dbReference>
<dbReference type="InterPro" id="IPR039910">
    <property type="entry name" value="D15-like"/>
</dbReference>
<dbReference type="RefSeq" id="WP_168146298.1">
    <property type="nucleotide sequence ID" value="NZ_JAAVXB010000001.1"/>
</dbReference>
<keyword evidence="8" id="KW-0998">Cell outer membrane</keyword>
<organism evidence="12 13">
    <name type="scientific">Solimonas marina</name>
    <dbReference type="NCBI Taxonomy" id="2714601"/>
    <lineage>
        <taxon>Bacteria</taxon>
        <taxon>Pseudomonadati</taxon>
        <taxon>Pseudomonadota</taxon>
        <taxon>Gammaproteobacteria</taxon>
        <taxon>Nevskiales</taxon>
        <taxon>Nevskiaceae</taxon>
        <taxon>Solimonas</taxon>
    </lineage>
</organism>
<proteinExistence type="inferred from homology"/>
<name>A0A969W7L9_9GAMM</name>
<comment type="subunit">
    <text evidence="10">Interacts with TamB to form the translocation and assembly module (TAM).</text>
</comment>
<evidence type="ECO:0000256" key="6">
    <source>
        <dbReference type="ARBA" id="ARBA00022729"/>
    </source>
</evidence>
<dbReference type="Pfam" id="PF07244">
    <property type="entry name" value="POTRA"/>
    <property type="match status" value="1"/>
</dbReference>